<keyword evidence="4 6" id="KW-1005">Bacterial flagellum biogenesis</keyword>
<dbReference type="GO" id="GO:0005829">
    <property type="term" value="C:cytosol"/>
    <property type="evidence" value="ECO:0007669"/>
    <property type="project" value="UniProtKB-SubCell"/>
</dbReference>
<sequence>MISNEALHKKTPQELTALLYEASLDHLESAKEAIESGEYLTANTKLQKAADIFYRLGAGLNYEAGIIADQLDAMYNYLSDKVVTANYEKNTVIIDEVIEHVEILYRAWTEAMKNNVDHDQKVMKLKKNAYEKNSMFKS</sequence>
<dbReference type="InterPro" id="IPR036584">
    <property type="entry name" value="FliS_sf"/>
</dbReference>
<keyword evidence="7" id="KW-0282">Flagellum</keyword>
<dbReference type="Gene3D" id="1.20.120.340">
    <property type="entry name" value="Flagellar protein FliS"/>
    <property type="match status" value="1"/>
</dbReference>
<keyword evidence="8" id="KW-1185">Reference proteome</keyword>
<dbReference type="InterPro" id="IPR003713">
    <property type="entry name" value="FliS"/>
</dbReference>
<keyword evidence="7" id="KW-0969">Cilium</keyword>
<organism evidence="7 8">
    <name type="scientific">Salipaludibacillus agaradhaerens</name>
    <name type="common">Bacillus agaradhaerens</name>
    <dbReference type="NCBI Taxonomy" id="76935"/>
    <lineage>
        <taxon>Bacteria</taxon>
        <taxon>Bacillati</taxon>
        <taxon>Bacillota</taxon>
        <taxon>Bacilli</taxon>
        <taxon>Bacillales</taxon>
        <taxon>Bacillaceae</taxon>
    </lineage>
</organism>
<comment type="similarity">
    <text evidence="2 6">Belongs to the FliS family.</text>
</comment>
<dbReference type="AlphaFoldDB" id="A0A9Q4FXC7"/>
<dbReference type="PIRSF" id="PIRSF039090">
    <property type="entry name" value="Flis"/>
    <property type="match status" value="1"/>
</dbReference>
<dbReference type="CDD" id="cd16098">
    <property type="entry name" value="FliS"/>
    <property type="match status" value="1"/>
</dbReference>
<evidence type="ECO:0000256" key="2">
    <source>
        <dbReference type="ARBA" id="ARBA00008787"/>
    </source>
</evidence>
<evidence type="ECO:0000256" key="3">
    <source>
        <dbReference type="ARBA" id="ARBA00022490"/>
    </source>
</evidence>
<dbReference type="SUPFAM" id="SSF101116">
    <property type="entry name" value="Flagellar export chaperone FliS"/>
    <property type="match status" value="1"/>
</dbReference>
<evidence type="ECO:0000256" key="5">
    <source>
        <dbReference type="ARBA" id="ARBA00023186"/>
    </source>
</evidence>
<dbReference type="GO" id="GO:0044780">
    <property type="term" value="P:bacterial-type flagellum assembly"/>
    <property type="evidence" value="ECO:0007669"/>
    <property type="project" value="InterPro"/>
</dbReference>
<dbReference type="GO" id="GO:0071973">
    <property type="term" value="P:bacterial-type flagellum-dependent cell motility"/>
    <property type="evidence" value="ECO:0007669"/>
    <property type="project" value="TreeGrafter"/>
</dbReference>
<dbReference type="Pfam" id="PF02561">
    <property type="entry name" value="FliS"/>
    <property type="match status" value="1"/>
</dbReference>
<keyword evidence="5" id="KW-0143">Chaperone</keyword>
<evidence type="ECO:0000313" key="7">
    <source>
        <dbReference type="EMBL" id="MCR6096630.1"/>
    </source>
</evidence>
<dbReference type="EMBL" id="JABXYM010000001">
    <property type="protein sequence ID" value="MCR6096630.1"/>
    <property type="molecule type" value="Genomic_DNA"/>
</dbReference>
<keyword evidence="3 6" id="KW-0963">Cytoplasm</keyword>
<evidence type="ECO:0000313" key="8">
    <source>
        <dbReference type="Proteomes" id="UP001057753"/>
    </source>
</evidence>
<evidence type="ECO:0000256" key="1">
    <source>
        <dbReference type="ARBA" id="ARBA00004514"/>
    </source>
</evidence>
<comment type="caution">
    <text evidence="7">The sequence shown here is derived from an EMBL/GenBank/DDBJ whole genome shotgun (WGS) entry which is preliminary data.</text>
</comment>
<evidence type="ECO:0000256" key="6">
    <source>
        <dbReference type="PIRNR" id="PIRNR039090"/>
    </source>
</evidence>
<proteinExistence type="inferred from homology"/>
<reference evidence="7" key="1">
    <citation type="submission" date="2020-06" db="EMBL/GenBank/DDBJ databases">
        <title>Insight into the genomes of haloalkaliphilic bacilli from Kenyan soda lakes.</title>
        <authorList>
            <person name="Mwirichia R."/>
            <person name="Villamizar G.C."/>
            <person name="Poehlein A."/>
            <person name="Mugweru J."/>
            <person name="Kipnyargis A."/>
            <person name="Kiplimo D."/>
            <person name="Orwa P."/>
            <person name="Daniel R."/>
        </authorList>
    </citation>
    <scope>NUCLEOTIDE SEQUENCE</scope>
    <source>
        <strain evidence="7">B1096_S55</strain>
    </source>
</reference>
<dbReference type="Proteomes" id="UP001057753">
    <property type="component" value="Unassembled WGS sequence"/>
</dbReference>
<gene>
    <name evidence="7" type="primary">fliS</name>
    <name evidence="7" type="ORF">HXA33_08680</name>
</gene>
<dbReference type="NCBIfam" id="TIGR00208">
    <property type="entry name" value="fliS"/>
    <property type="match status" value="1"/>
</dbReference>
<evidence type="ECO:0000256" key="4">
    <source>
        <dbReference type="ARBA" id="ARBA00022795"/>
    </source>
</evidence>
<protein>
    <recommendedName>
        <fullName evidence="6">Flagellar secretion chaperone FliS</fullName>
    </recommendedName>
</protein>
<dbReference type="PANTHER" id="PTHR34773:SF1">
    <property type="entry name" value="FLAGELLAR SECRETION CHAPERONE FLIS"/>
    <property type="match status" value="1"/>
</dbReference>
<name>A0A9Q4FXC7_SALAG</name>
<accession>A0A9Q4FXC7</accession>
<dbReference type="PANTHER" id="PTHR34773">
    <property type="entry name" value="FLAGELLAR SECRETION CHAPERONE FLIS"/>
    <property type="match status" value="1"/>
</dbReference>
<keyword evidence="7" id="KW-0966">Cell projection</keyword>
<dbReference type="RefSeq" id="WP_257821186.1">
    <property type="nucleotide sequence ID" value="NZ_JABXYM010000001.1"/>
</dbReference>
<comment type="subcellular location">
    <subcellularLocation>
        <location evidence="1 6">Cytoplasm</location>
        <location evidence="1 6">Cytosol</location>
    </subcellularLocation>
</comment>